<feature type="transmembrane region" description="Helical" evidence="11">
    <location>
        <begin position="136"/>
        <end position="154"/>
    </location>
</feature>
<dbReference type="Pfam" id="PF01098">
    <property type="entry name" value="FTSW_RODA_SPOVE"/>
    <property type="match status" value="1"/>
</dbReference>
<dbReference type="InterPro" id="IPR018365">
    <property type="entry name" value="Cell_cycle_FtsW-rel_CS"/>
</dbReference>
<feature type="transmembrane region" description="Helical" evidence="11">
    <location>
        <begin position="346"/>
        <end position="374"/>
    </location>
</feature>
<evidence type="ECO:0000256" key="2">
    <source>
        <dbReference type="ARBA" id="ARBA00022475"/>
    </source>
</evidence>
<keyword evidence="7 11" id="KW-0573">Peptidoglycan synthesis</keyword>
<feature type="transmembrane region" description="Helical" evidence="11">
    <location>
        <begin position="314"/>
        <end position="334"/>
    </location>
</feature>
<dbReference type="GO" id="GO:0009252">
    <property type="term" value="P:peptidoglycan biosynthetic process"/>
    <property type="evidence" value="ECO:0007669"/>
    <property type="project" value="UniProtKB-UniRule"/>
</dbReference>
<keyword evidence="3 11" id="KW-0328">Glycosyltransferase</keyword>
<evidence type="ECO:0000256" key="1">
    <source>
        <dbReference type="ARBA" id="ARBA00004141"/>
    </source>
</evidence>
<dbReference type="EC" id="2.4.99.28" evidence="11"/>
<dbReference type="HAMAP" id="MF_02079">
    <property type="entry name" value="PGT_RodA"/>
    <property type="match status" value="1"/>
</dbReference>
<dbReference type="GO" id="GO:0032153">
    <property type="term" value="C:cell division site"/>
    <property type="evidence" value="ECO:0007669"/>
    <property type="project" value="TreeGrafter"/>
</dbReference>
<evidence type="ECO:0000313" key="13">
    <source>
        <dbReference type="Proteomes" id="UP000182011"/>
    </source>
</evidence>
<comment type="similarity">
    <text evidence="11">Belongs to the SEDS family. MrdB/RodA subfamily.</text>
</comment>
<reference evidence="12 13" key="1">
    <citation type="submission" date="2015-11" db="EMBL/GenBank/DDBJ databases">
        <authorList>
            <person name="Zhang Y."/>
            <person name="Guo Z."/>
        </authorList>
    </citation>
    <scope>NUCLEOTIDE SEQUENCE [LARGE SCALE GENOMIC DNA]</scope>
    <source>
        <strain evidence="12">JGI-4</strain>
    </source>
</reference>
<feature type="transmembrane region" description="Helical" evidence="11">
    <location>
        <begin position="380"/>
        <end position="403"/>
    </location>
</feature>
<keyword evidence="9 11" id="KW-0472">Membrane</keyword>
<gene>
    <name evidence="11" type="primary">rodA</name>
    <name evidence="12" type="ORF">JGI4_00195</name>
</gene>
<feature type="transmembrane region" description="Helical" evidence="11">
    <location>
        <begin position="189"/>
        <end position="215"/>
    </location>
</feature>
<keyword evidence="2 11" id="KW-1003">Cell membrane</keyword>
<dbReference type="RefSeq" id="WP_075427107.1">
    <property type="nucleotide sequence ID" value="NZ_CZVL01000021.1"/>
</dbReference>
<evidence type="ECO:0000256" key="8">
    <source>
        <dbReference type="ARBA" id="ARBA00022989"/>
    </source>
</evidence>
<dbReference type="GO" id="GO:0005886">
    <property type="term" value="C:plasma membrane"/>
    <property type="evidence" value="ECO:0007669"/>
    <property type="project" value="UniProtKB-SubCell"/>
</dbReference>
<dbReference type="GO" id="GO:0051301">
    <property type="term" value="P:cell division"/>
    <property type="evidence" value="ECO:0007669"/>
    <property type="project" value="InterPro"/>
</dbReference>
<evidence type="ECO:0000256" key="9">
    <source>
        <dbReference type="ARBA" id="ARBA00023136"/>
    </source>
</evidence>
<accession>A0A0S4MQG8</accession>
<dbReference type="PANTHER" id="PTHR30474:SF1">
    <property type="entry name" value="PEPTIDOGLYCAN GLYCOSYLTRANSFERASE MRDB"/>
    <property type="match status" value="1"/>
</dbReference>
<accession>A0A0P1M5D3</accession>
<dbReference type="PANTHER" id="PTHR30474">
    <property type="entry name" value="CELL CYCLE PROTEIN"/>
    <property type="match status" value="1"/>
</dbReference>
<accession>A0A0P1LKX2</accession>
<keyword evidence="5 11" id="KW-0812">Transmembrane</keyword>
<dbReference type="EMBL" id="FAOP01000001">
    <property type="protein sequence ID" value="CUU01156.1"/>
    <property type="molecule type" value="Genomic_DNA"/>
</dbReference>
<dbReference type="InterPro" id="IPR011923">
    <property type="entry name" value="RodA/MrdB"/>
</dbReference>
<accession>A0A0P1NWR2</accession>
<dbReference type="GO" id="GO:0008360">
    <property type="term" value="P:regulation of cell shape"/>
    <property type="evidence" value="ECO:0007669"/>
    <property type="project" value="UniProtKB-KW"/>
</dbReference>
<evidence type="ECO:0000256" key="4">
    <source>
        <dbReference type="ARBA" id="ARBA00022679"/>
    </source>
</evidence>
<keyword evidence="8 11" id="KW-1133">Transmembrane helix</keyword>
<evidence type="ECO:0000313" key="12">
    <source>
        <dbReference type="EMBL" id="CUU01156.1"/>
    </source>
</evidence>
<feature type="transmembrane region" description="Helical" evidence="11">
    <location>
        <begin position="161"/>
        <end position="183"/>
    </location>
</feature>
<keyword evidence="6 11" id="KW-0133">Cell shape</keyword>
<organism evidence="12 13">
    <name type="scientific">Candidatus Kryptonium thompsonii</name>
    <dbReference type="NCBI Taxonomy" id="1633631"/>
    <lineage>
        <taxon>Bacteria</taxon>
        <taxon>Pseudomonadati</taxon>
        <taxon>Candidatus Kryptoniota</taxon>
        <taxon>Candidatus Kryptonium</taxon>
    </lineage>
</organism>
<dbReference type="NCBIfam" id="NF037961">
    <property type="entry name" value="RodA_shape"/>
    <property type="match status" value="1"/>
</dbReference>
<evidence type="ECO:0000256" key="10">
    <source>
        <dbReference type="ARBA" id="ARBA00023316"/>
    </source>
</evidence>
<protein>
    <recommendedName>
        <fullName evidence="11">Peptidoglycan glycosyltransferase RodA</fullName>
        <shortName evidence="11">PGT</shortName>
        <ecNumber evidence="11">2.4.99.28</ecNumber>
    </recommendedName>
    <alternativeName>
        <fullName evidence="11">Cell elongation protein RodA</fullName>
    </alternativeName>
    <alternativeName>
        <fullName evidence="11">Cell wall polymerase</fullName>
    </alternativeName>
    <alternativeName>
        <fullName evidence="11">Peptidoglycan polymerase</fullName>
        <shortName evidence="11">PG polymerase</shortName>
    </alternativeName>
</protein>
<evidence type="ECO:0000256" key="3">
    <source>
        <dbReference type="ARBA" id="ARBA00022676"/>
    </source>
</evidence>
<evidence type="ECO:0000256" key="7">
    <source>
        <dbReference type="ARBA" id="ARBA00022984"/>
    </source>
</evidence>
<dbReference type="STRING" id="1633631.GCA_001442925_00195"/>
<feature type="transmembrane region" description="Helical" evidence="11">
    <location>
        <begin position="40"/>
        <end position="62"/>
    </location>
</feature>
<feature type="transmembrane region" description="Helical" evidence="11">
    <location>
        <begin position="74"/>
        <end position="91"/>
    </location>
</feature>
<sequence length="409" mass="45711">MALVRGIGDKIDFKIVIPLVGLLIMSVLSIYSATKLPGQFFIFVKHILWILSGFIILAFFYFLPAQKLLRVSPFLYFLSLSLLVLVIFMGKKVSGSASWLQIGKFQFQPSEFAKLATILILANFLSRKNVRSDSPITLIVAGILTFIPLFLTILQPDLGTAVVFGAIFLGIMFWFEIPVFWLLLLVAPIFLIVASFFSLKVFILVSILITVLFLLMRKPFVLTLMIIAMNLIIGLASEHIYHKILKPHQQKRISSFLNPLSDPLGAGYNVIQSKIAIGSGGLVGKGFMKGTQTQLRFIPAQWTDFIFCVPAEEFGFIGSVIILLLYLILLWRVINLASTIRQKFASLVAIGIFSTWAFHIVVNIGMTLGLFPVIGIWLPFLSYGGSAMWINMAMVGLLLNFYANRRELS</sequence>
<feature type="transmembrane region" description="Helical" evidence="11">
    <location>
        <begin position="222"/>
        <end position="241"/>
    </location>
</feature>
<dbReference type="AlphaFoldDB" id="A0A0P1LEI0"/>
<comment type="function">
    <text evidence="11">Peptidoglycan polymerase that is essential for cell wall elongation.</text>
</comment>
<accession>A0A0P1LSC9</accession>
<evidence type="ECO:0000256" key="5">
    <source>
        <dbReference type="ARBA" id="ARBA00022692"/>
    </source>
</evidence>
<dbReference type="GO" id="GO:0008955">
    <property type="term" value="F:peptidoglycan glycosyltransferase activity"/>
    <property type="evidence" value="ECO:0007669"/>
    <property type="project" value="UniProtKB-UniRule"/>
</dbReference>
<dbReference type="Proteomes" id="UP000182011">
    <property type="component" value="Unassembled WGS sequence"/>
</dbReference>
<feature type="transmembrane region" description="Helical" evidence="11">
    <location>
        <begin position="15"/>
        <end position="33"/>
    </location>
</feature>
<dbReference type="GO" id="GO:0071555">
    <property type="term" value="P:cell wall organization"/>
    <property type="evidence" value="ECO:0007669"/>
    <property type="project" value="UniProtKB-KW"/>
</dbReference>
<dbReference type="GO" id="GO:0015648">
    <property type="term" value="F:lipid-linked peptidoglycan transporter activity"/>
    <property type="evidence" value="ECO:0007669"/>
    <property type="project" value="TreeGrafter"/>
</dbReference>
<proteinExistence type="inferred from homology"/>
<dbReference type="NCBIfam" id="TIGR02210">
    <property type="entry name" value="rodA_shape"/>
    <property type="match status" value="1"/>
</dbReference>
<comment type="subcellular location">
    <subcellularLocation>
        <location evidence="11">Cell membrane</location>
        <topology evidence="11">Multi-pass membrane protein</topology>
    </subcellularLocation>
    <subcellularLocation>
        <location evidence="1">Membrane</location>
        <topology evidence="1">Multi-pass membrane protein</topology>
    </subcellularLocation>
</comment>
<comment type="catalytic activity">
    <reaction evidence="11">
        <text>[GlcNAc-(1-&gt;4)-Mur2Ac(oyl-L-Ala-gamma-D-Glu-L-Lys-D-Ala-D-Ala)](n)-di-trans,octa-cis-undecaprenyl diphosphate + beta-D-GlcNAc-(1-&gt;4)-Mur2Ac(oyl-L-Ala-gamma-D-Glu-L-Lys-D-Ala-D-Ala)-di-trans,octa-cis-undecaprenyl diphosphate = [GlcNAc-(1-&gt;4)-Mur2Ac(oyl-L-Ala-gamma-D-Glu-L-Lys-D-Ala-D-Ala)](n+1)-di-trans,octa-cis-undecaprenyl diphosphate + di-trans,octa-cis-undecaprenyl diphosphate + H(+)</text>
        <dbReference type="Rhea" id="RHEA:23708"/>
        <dbReference type="Rhea" id="RHEA-COMP:9602"/>
        <dbReference type="Rhea" id="RHEA-COMP:9603"/>
        <dbReference type="ChEBI" id="CHEBI:15378"/>
        <dbReference type="ChEBI" id="CHEBI:58405"/>
        <dbReference type="ChEBI" id="CHEBI:60033"/>
        <dbReference type="ChEBI" id="CHEBI:78435"/>
        <dbReference type="EC" id="2.4.99.28"/>
    </reaction>
</comment>
<evidence type="ECO:0000256" key="11">
    <source>
        <dbReference type="HAMAP-Rule" id="MF_02079"/>
    </source>
</evidence>
<accession>A0A0P1LEI0</accession>
<comment type="pathway">
    <text evidence="11">Cell wall biogenesis; peptidoglycan biosynthesis.</text>
</comment>
<keyword evidence="10 11" id="KW-0961">Cell wall biogenesis/degradation</keyword>
<name>A0A0P1LEI0_9BACT</name>
<dbReference type="PROSITE" id="PS00428">
    <property type="entry name" value="FTSW_RODA_SPOVE"/>
    <property type="match status" value="1"/>
</dbReference>
<keyword evidence="4 11" id="KW-0808">Transferase</keyword>
<dbReference type="OrthoDB" id="9812661at2"/>
<evidence type="ECO:0000256" key="6">
    <source>
        <dbReference type="ARBA" id="ARBA00022960"/>
    </source>
</evidence>
<dbReference type="UniPathway" id="UPA00219"/>
<dbReference type="InterPro" id="IPR001182">
    <property type="entry name" value="FtsW/RodA"/>
</dbReference>